<dbReference type="PROSITE" id="PS50146">
    <property type="entry name" value="DAGK"/>
    <property type="match status" value="1"/>
</dbReference>
<dbReference type="SMART" id="SM00046">
    <property type="entry name" value="DAGKc"/>
    <property type="match status" value="1"/>
</dbReference>
<evidence type="ECO:0000256" key="4">
    <source>
        <dbReference type="ARBA" id="ARBA00022840"/>
    </source>
</evidence>
<feature type="region of interest" description="Disordered" evidence="5">
    <location>
        <begin position="530"/>
        <end position="553"/>
    </location>
</feature>
<dbReference type="PANTHER" id="PTHR12358:SF111">
    <property type="entry name" value="CERAMIDE KINASE, ISOFORM A"/>
    <property type="match status" value="1"/>
</dbReference>
<accession>A0ABP0UYL1</accession>
<dbReference type="SUPFAM" id="SSF111331">
    <property type="entry name" value="NAD kinase/diacylglycerol kinase-like"/>
    <property type="match status" value="1"/>
</dbReference>
<dbReference type="Pfam" id="PF00781">
    <property type="entry name" value="DAGK_cat"/>
    <property type="match status" value="1"/>
</dbReference>
<dbReference type="Proteomes" id="UP001497512">
    <property type="component" value="Chromosome 8"/>
</dbReference>
<dbReference type="InterPro" id="IPR017438">
    <property type="entry name" value="ATP-NAD_kinase_N"/>
</dbReference>
<evidence type="ECO:0000313" key="8">
    <source>
        <dbReference type="Proteomes" id="UP001497512"/>
    </source>
</evidence>
<reference evidence="7" key="1">
    <citation type="submission" date="2024-02" db="EMBL/GenBank/DDBJ databases">
        <authorList>
            <consortium name="ELIXIR-Norway"/>
            <consortium name="Elixir Norway"/>
        </authorList>
    </citation>
    <scope>NUCLEOTIDE SEQUENCE</scope>
</reference>
<evidence type="ECO:0000256" key="3">
    <source>
        <dbReference type="ARBA" id="ARBA00022777"/>
    </source>
</evidence>
<dbReference type="InterPro" id="IPR050187">
    <property type="entry name" value="Lipid_Phosphate_FormReg"/>
</dbReference>
<sequence>MRAPWGKLGALSQKINPLGAAAAAAANHNHANHHTQEAVRNGEENASAVTHVEPAPIRARWSFRQTGSRSMKWLASEGKLNGSATTKDGNIRIDISVDESSDLLGEIVMTGNLTPPSKGLPSKLMAPVEVSAKLTTKAFMWALHCLYLDDIVAISSYEGSQQITVHSFARVKTRWVPSSFGKPRRHRMDMHFKASSSEEAVRWATAFGEQGCYVNLLPCPEKLSQQQAKGSPVKEQVVTHVPMKRYYQHRMLVVLNPRSGRGRARKVFRTKVQPILELAGFKLMVVETTHARHAQNLASTIDLSKCPDGIICVGGDGIVNEVLNGLLSRDDAEEARRIPLGIIPAGSDNSLVWTVLGIRDPISAAVAIVKGGLVASDVIGVEWTKTGAVHMGLTVAYYGFMSDVLECSAKYQQRWGPLRYFVAGTLRLLCLSHYACEVQYLPALSDMHLSAANSIEVKGVDSVCMESDSSLSNDSCPVLVVPPRLSNGNLTDIVDASFEPSDYVRGLDGKTKRVPSGWMVPSSEDAVTISSVASSRARTRSKSRSRSSSGLSVLSRKDSAGSCLGESLGSRWGPLEGPLDAPFGGGEIDLGKIRGHSLEEEKWESRGGMFLGVIMCNHQCKTVQCLESQALAPGAEHDDGNVHLLLVRDVGRFQLLRFVVLMQFGRHLSLPFVEYVKARAVWLKPATGGHRGCGIDGELLTLDGPIMTRVLPHQCYLIGKHMHHL</sequence>
<keyword evidence="4" id="KW-0067">ATP-binding</keyword>
<keyword evidence="2" id="KW-0547">Nucleotide-binding</keyword>
<evidence type="ECO:0000259" key="6">
    <source>
        <dbReference type="PROSITE" id="PS50146"/>
    </source>
</evidence>
<dbReference type="PANTHER" id="PTHR12358">
    <property type="entry name" value="SPHINGOSINE KINASE"/>
    <property type="match status" value="1"/>
</dbReference>
<dbReference type="Gene3D" id="3.40.50.10330">
    <property type="entry name" value="Probable inorganic polyphosphate/atp-NAD kinase, domain 1"/>
    <property type="match status" value="1"/>
</dbReference>
<evidence type="ECO:0000256" key="2">
    <source>
        <dbReference type="ARBA" id="ARBA00022741"/>
    </source>
</evidence>
<gene>
    <name evidence="7" type="ORF">CSSPTR1EN2_LOCUS21624</name>
</gene>
<dbReference type="InterPro" id="IPR045540">
    <property type="entry name" value="YegS/DAGK_C"/>
</dbReference>
<protein>
    <recommendedName>
        <fullName evidence="6">DAGKc domain-containing protein</fullName>
    </recommendedName>
</protein>
<name>A0ABP0UYL1_9BRYO</name>
<feature type="domain" description="DAGKc" evidence="6">
    <location>
        <begin position="246"/>
        <end position="385"/>
    </location>
</feature>
<keyword evidence="3" id="KW-0418">Kinase</keyword>
<dbReference type="InterPro" id="IPR016064">
    <property type="entry name" value="NAD/diacylglycerol_kinase_sf"/>
</dbReference>
<evidence type="ECO:0000256" key="5">
    <source>
        <dbReference type="SAM" id="MobiDB-lite"/>
    </source>
</evidence>
<organism evidence="7 8">
    <name type="scientific">Sphagnum troendelagicum</name>
    <dbReference type="NCBI Taxonomy" id="128251"/>
    <lineage>
        <taxon>Eukaryota</taxon>
        <taxon>Viridiplantae</taxon>
        <taxon>Streptophyta</taxon>
        <taxon>Embryophyta</taxon>
        <taxon>Bryophyta</taxon>
        <taxon>Sphagnophytina</taxon>
        <taxon>Sphagnopsida</taxon>
        <taxon>Sphagnales</taxon>
        <taxon>Sphagnaceae</taxon>
        <taxon>Sphagnum</taxon>
    </lineage>
</organism>
<dbReference type="Gene3D" id="2.60.200.40">
    <property type="match status" value="1"/>
</dbReference>
<dbReference type="Pfam" id="PF19279">
    <property type="entry name" value="YegS_C"/>
    <property type="match status" value="1"/>
</dbReference>
<keyword evidence="1" id="KW-0808">Transferase</keyword>
<dbReference type="InterPro" id="IPR001206">
    <property type="entry name" value="Diacylglycerol_kinase_cat_dom"/>
</dbReference>
<evidence type="ECO:0000256" key="1">
    <source>
        <dbReference type="ARBA" id="ARBA00022679"/>
    </source>
</evidence>
<evidence type="ECO:0000313" key="7">
    <source>
        <dbReference type="EMBL" id="CAK9233711.1"/>
    </source>
</evidence>
<proteinExistence type="predicted"/>
<keyword evidence="8" id="KW-1185">Reference proteome</keyword>
<dbReference type="EMBL" id="OZ019900">
    <property type="protein sequence ID" value="CAK9233711.1"/>
    <property type="molecule type" value="Genomic_DNA"/>
</dbReference>